<evidence type="ECO:0000313" key="2">
    <source>
        <dbReference type="Proteomes" id="UP000260351"/>
    </source>
</evidence>
<name>A0A3E1KCK0_9GAMM</name>
<sequence length="147" mass="17081">MITKTRFTLALLRMLGKFDKGDYLSAYRIAEKMTSTLCPTNARVLLFKAYLSVLLENEDLARCNLRAFYEVMDKKPSERSISEDDNSWILSFACYLRAVLAMEFDLKPVNGPSDWSSRLDSIDFSRVSELTKRMFPPQHIPDMKQYM</sequence>
<evidence type="ECO:0000313" key="1">
    <source>
        <dbReference type="EMBL" id="RFF32619.1"/>
    </source>
</evidence>
<accession>A0A3E1KCK0</accession>
<dbReference type="AlphaFoldDB" id="A0A3E1KCK0"/>
<protein>
    <submittedName>
        <fullName evidence="1">Uncharacterized protein</fullName>
    </submittedName>
</protein>
<dbReference type="EMBL" id="QUZK01000005">
    <property type="protein sequence ID" value="RFF32619.1"/>
    <property type="molecule type" value="Genomic_DNA"/>
</dbReference>
<keyword evidence="2" id="KW-1185">Reference proteome</keyword>
<proteinExistence type="predicted"/>
<comment type="caution">
    <text evidence="1">The sequence shown here is derived from an EMBL/GenBank/DDBJ whole genome shotgun (WGS) entry which is preliminary data.</text>
</comment>
<reference evidence="1 2" key="1">
    <citation type="submission" date="2018-08" db="EMBL/GenBank/DDBJ databases">
        <title>Wenzhouxiangella salilacus sp. nov., a novel bacterium isolated from a saline lake in Xinjiang Province, China.</title>
        <authorList>
            <person name="Han S."/>
        </authorList>
    </citation>
    <scope>NUCLEOTIDE SEQUENCE [LARGE SCALE GENOMIC DNA]</scope>
    <source>
        <strain evidence="1 2">XDB06</strain>
    </source>
</reference>
<gene>
    <name evidence="1" type="ORF">DZC52_01375</name>
</gene>
<dbReference type="Proteomes" id="UP000260351">
    <property type="component" value="Unassembled WGS sequence"/>
</dbReference>
<organism evidence="1 2">
    <name type="scientific">Wenzhouxiangella sediminis</name>
    <dbReference type="NCBI Taxonomy" id="1792836"/>
    <lineage>
        <taxon>Bacteria</taxon>
        <taxon>Pseudomonadati</taxon>
        <taxon>Pseudomonadota</taxon>
        <taxon>Gammaproteobacteria</taxon>
        <taxon>Chromatiales</taxon>
        <taxon>Wenzhouxiangellaceae</taxon>
        <taxon>Wenzhouxiangella</taxon>
    </lineage>
</organism>